<dbReference type="SMART" id="SM00446">
    <property type="entry name" value="LRRcap"/>
    <property type="match status" value="1"/>
</dbReference>
<evidence type="ECO:0000256" key="1">
    <source>
        <dbReference type="ARBA" id="ARBA00022737"/>
    </source>
</evidence>
<dbReference type="GO" id="GO:0080008">
    <property type="term" value="C:Cul4-RING E3 ubiquitin ligase complex"/>
    <property type="evidence" value="ECO:0007669"/>
    <property type="project" value="InterPro"/>
</dbReference>
<organism evidence="3 4">
    <name type="scientific">Hevea brasiliensis</name>
    <name type="common">Para rubber tree</name>
    <name type="synonym">Siphonia brasiliensis</name>
    <dbReference type="NCBI Taxonomy" id="3981"/>
    <lineage>
        <taxon>Eukaryota</taxon>
        <taxon>Viridiplantae</taxon>
        <taxon>Streptophyta</taxon>
        <taxon>Embryophyta</taxon>
        <taxon>Tracheophyta</taxon>
        <taxon>Spermatophyta</taxon>
        <taxon>Magnoliopsida</taxon>
        <taxon>eudicotyledons</taxon>
        <taxon>Gunneridae</taxon>
        <taxon>Pentapetalae</taxon>
        <taxon>rosids</taxon>
        <taxon>fabids</taxon>
        <taxon>Malpighiales</taxon>
        <taxon>Euphorbiaceae</taxon>
        <taxon>Crotonoideae</taxon>
        <taxon>Micrandreae</taxon>
        <taxon>Hevea</taxon>
    </lineage>
</organism>
<sequence length="518" mass="59566">MELEVMLIPVRDMGSYLMLRFYLVSSRLRLKSLCKELCNLEIFLDQLNDIDFPPLLDVCLSIDTSEIEAVDIHDGSSRVLNGDYALSLMRAFNQKLRVVDLQDSLYGKDFLRELSQGGLTCQVLNLRSSRFRKLNMAGDFMRIHTLNLDFNTSLTSFREDCFTCMPNLSYLSMCATRVANLWTTIAALTKLSSLVELRFQKWLCCNETGSSSAPCGGKSDYQCEYGQIRSCSNNEAPSIVLGEQTDFNSGTEETLRNMFSFNDVTMNQEVQSMMEDSSDDGEVDFSTHWQEFDYMDSLSNESSGWNRQVNLQDEVNKMCRPTYRSIYFLCDNNEGALALKRCLLSLCAITMKNPWLVLSQGITDVALKYISCHASPICYEKHYKEYMIASLPQLKTLDNLPIRKIDRERAAVTYSQYFEYLPYKRKYKESVVRILNRREIKENRTFFQTKNHKRSYPSKNSQYFYTRSFCAAKVGSSAWPSLHPLSVSGCDLGGGRRSFRPRQFEYHPSISSLLVLEL</sequence>
<dbReference type="EMBL" id="JAAGAX010000003">
    <property type="protein sequence ID" value="KAF2320986.1"/>
    <property type="molecule type" value="Genomic_DNA"/>
</dbReference>
<comment type="caution">
    <text evidence="3">The sequence shown here is derived from an EMBL/GenBank/DDBJ whole genome shotgun (WGS) entry which is preliminary data.</text>
</comment>
<dbReference type="PANTHER" id="PTHR47201">
    <property type="entry name" value="BNAC09G30780D PROTEIN"/>
    <property type="match status" value="1"/>
</dbReference>
<protein>
    <recommendedName>
        <fullName evidence="2">U2A'/phosphoprotein 32 family A C-terminal domain-containing protein</fullName>
    </recommendedName>
</protein>
<evidence type="ECO:0000313" key="4">
    <source>
        <dbReference type="Proteomes" id="UP000467840"/>
    </source>
</evidence>
<feature type="domain" description="U2A'/phosphoprotein 32 family A C-terminal" evidence="2">
    <location>
        <begin position="380"/>
        <end position="398"/>
    </location>
</feature>
<reference evidence="3 4" key="1">
    <citation type="journal article" date="2020" name="Mol. Plant">
        <title>The Chromosome-Based Rubber Tree Genome Provides New Insights into Spurge Genome Evolution and Rubber Biosynthesis.</title>
        <authorList>
            <person name="Liu J."/>
            <person name="Shi C."/>
            <person name="Shi C.C."/>
            <person name="Li W."/>
            <person name="Zhang Q.J."/>
            <person name="Zhang Y."/>
            <person name="Li K."/>
            <person name="Lu H.F."/>
            <person name="Shi C."/>
            <person name="Zhu S.T."/>
            <person name="Xiao Z.Y."/>
            <person name="Nan H."/>
            <person name="Yue Y."/>
            <person name="Zhu X.G."/>
            <person name="Wu Y."/>
            <person name="Hong X.N."/>
            <person name="Fan G.Y."/>
            <person name="Tong Y."/>
            <person name="Zhang D."/>
            <person name="Mao C.L."/>
            <person name="Liu Y.L."/>
            <person name="Hao S.J."/>
            <person name="Liu W.Q."/>
            <person name="Lv M.Q."/>
            <person name="Zhang H.B."/>
            <person name="Liu Y."/>
            <person name="Hu-Tang G.R."/>
            <person name="Wang J.P."/>
            <person name="Wang J.H."/>
            <person name="Sun Y.H."/>
            <person name="Ni S.B."/>
            <person name="Chen W.B."/>
            <person name="Zhang X.C."/>
            <person name="Jiao Y.N."/>
            <person name="Eichler E.E."/>
            <person name="Li G.H."/>
            <person name="Liu X."/>
            <person name="Gao L.Z."/>
        </authorList>
    </citation>
    <scope>NUCLEOTIDE SEQUENCE [LARGE SCALE GENOMIC DNA]</scope>
    <source>
        <strain evidence="4">cv. GT1</strain>
        <tissue evidence="3">Leaf</tissue>
    </source>
</reference>
<dbReference type="SUPFAM" id="SSF52058">
    <property type="entry name" value="L domain-like"/>
    <property type="match status" value="1"/>
</dbReference>
<dbReference type="PANTHER" id="PTHR47201:SF1">
    <property type="entry name" value="PROTEIN DWD HYPERSENSITIVE TO UV-B 1"/>
    <property type="match status" value="1"/>
</dbReference>
<accession>A0A6A6N8U5</accession>
<dbReference type="InterPro" id="IPR032675">
    <property type="entry name" value="LRR_dom_sf"/>
</dbReference>
<dbReference type="InterPro" id="IPR046377">
    <property type="entry name" value="DHU1"/>
</dbReference>
<dbReference type="Gene3D" id="3.80.10.10">
    <property type="entry name" value="Ribonuclease Inhibitor"/>
    <property type="match status" value="2"/>
</dbReference>
<evidence type="ECO:0000259" key="2">
    <source>
        <dbReference type="SMART" id="SM00446"/>
    </source>
</evidence>
<dbReference type="AlphaFoldDB" id="A0A6A6N8U5"/>
<name>A0A6A6N8U5_HEVBR</name>
<evidence type="ECO:0000313" key="3">
    <source>
        <dbReference type="EMBL" id="KAF2320986.1"/>
    </source>
</evidence>
<dbReference type="Pfam" id="PF20919">
    <property type="entry name" value="DHU1_N"/>
    <property type="match status" value="2"/>
</dbReference>
<dbReference type="InterPro" id="IPR048514">
    <property type="entry name" value="DHU1_N"/>
</dbReference>
<gene>
    <name evidence="3" type="ORF">GH714_032429</name>
</gene>
<keyword evidence="4" id="KW-1185">Reference proteome</keyword>
<dbReference type="Proteomes" id="UP000467840">
    <property type="component" value="Chromosome 10"/>
</dbReference>
<proteinExistence type="predicted"/>
<keyword evidence="1" id="KW-0677">Repeat</keyword>
<dbReference type="InterPro" id="IPR003603">
    <property type="entry name" value="U2A'_phosphoprotein32A_C"/>
</dbReference>
<dbReference type="GO" id="GO:0071493">
    <property type="term" value="P:cellular response to UV-B"/>
    <property type="evidence" value="ECO:0007669"/>
    <property type="project" value="InterPro"/>
</dbReference>